<evidence type="ECO:0000313" key="2">
    <source>
        <dbReference type="EMBL" id="MBA2894290.1"/>
    </source>
</evidence>
<dbReference type="SUPFAM" id="SSF51905">
    <property type="entry name" value="FAD/NAD(P)-binding domain"/>
    <property type="match status" value="2"/>
</dbReference>
<dbReference type="Proteomes" id="UP000530928">
    <property type="component" value="Unassembled WGS sequence"/>
</dbReference>
<organism evidence="2 3">
    <name type="scientific">Nonomuraea soli</name>
    <dbReference type="NCBI Taxonomy" id="1032476"/>
    <lineage>
        <taxon>Bacteria</taxon>
        <taxon>Bacillati</taxon>
        <taxon>Actinomycetota</taxon>
        <taxon>Actinomycetes</taxon>
        <taxon>Streptosporangiales</taxon>
        <taxon>Streptosporangiaceae</taxon>
        <taxon>Nonomuraea</taxon>
    </lineage>
</organism>
<keyword evidence="3" id="KW-1185">Reference proteome</keyword>
<dbReference type="EMBL" id="JACDUR010000005">
    <property type="protein sequence ID" value="MBA2894290.1"/>
    <property type="molecule type" value="Genomic_DNA"/>
</dbReference>
<reference evidence="2 3" key="1">
    <citation type="submission" date="2020-07" db="EMBL/GenBank/DDBJ databases">
        <title>Genomic Encyclopedia of Type Strains, Phase IV (KMG-IV): sequencing the most valuable type-strain genomes for metagenomic binning, comparative biology and taxonomic classification.</title>
        <authorList>
            <person name="Goeker M."/>
        </authorList>
    </citation>
    <scope>NUCLEOTIDE SEQUENCE [LARGE SCALE GENOMIC DNA]</scope>
    <source>
        <strain evidence="2 3">DSM 45533</strain>
    </source>
</reference>
<accession>A0A7W0CNP9</accession>
<protein>
    <submittedName>
        <fullName evidence="2">Putative flavoprotein involved in K+ transport</fullName>
    </submittedName>
</protein>
<dbReference type="InterPro" id="IPR050982">
    <property type="entry name" value="Auxin_biosynth/cation_transpt"/>
</dbReference>
<dbReference type="PANTHER" id="PTHR43539:SF78">
    <property type="entry name" value="FLAVIN-CONTAINING MONOOXYGENASE"/>
    <property type="match status" value="1"/>
</dbReference>
<sequence length="337" mass="35190">MTDFLIIGAGQAGLAMARELRLAGADVLLLDERSKVGQSWRERWDSLRLFTSARHSALPGLPFPGPADAYPAKDEVADYLAAYAEHFSLPIRHDTKVLGLSRTAGGGFLATTATGDVTARSVIVATGPFQRPRIPPIDVPPGVVAIHSSAYTGVRDLPGGSVLVAGAGNSGVQIAEELARAGRRVTLAVGRRMTVLPQRVFGRDVFGLLDRLGTMRAPASGLVGGIVRRREPLIGLGPGGLRKLGVEVTGRVTSVTGVDAVVWATGFRQDFSWIDVPGALDAGRPVHDEGLGCVPGLAFIGLPYLRNRGSALLGWVGEDAAALAGRLIGSGGASSRR</sequence>
<dbReference type="PRINTS" id="PR00368">
    <property type="entry name" value="FADPNR"/>
</dbReference>
<dbReference type="InterPro" id="IPR036188">
    <property type="entry name" value="FAD/NAD-bd_sf"/>
</dbReference>
<dbReference type="AlphaFoldDB" id="A0A7W0CNP9"/>
<name>A0A7W0CNP9_9ACTN</name>
<dbReference type="Pfam" id="PF13738">
    <property type="entry name" value="Pyr_redox_3"/>
    <property type="match status" value="1"/>
</dbReference>
<dbReference type="RefSeq" id="WP_181612995.1">
    <property type="nucleotide sequence ID" value="NZ_BAABAM010000005.1"/>
</dbReference>
<keyword evidence="1" id="KW-0560">Oxidoreductase</keyword>
<dbReference type="GO" id="GO:0050660">
    <property type="term" value="F:flavin adenine dinucleotide binding"/>
    <property type="evidence" value="ECO:0007669"/>
    <property type="project" value="TreeGrafter"/>
</dbReference>
<evidence type="ECO:0000313" key="3">
    <source>
        <dbReference type="Proteomes" id="UP000530928"/>
    </source>
</evidence>
<dbReference type="Gene3D" id="3.50.50.60">
    <property type="entry name" value="FAD/NAD(P)-binding domain"/>
    <property type="match status" value="1"/>
</dbReference>
<dbReference type="PRINTS" id="PR00411">
    <property type="entry name" value="PNDRDTASEI"/>
</dbReference>
<comment type="caution">
    <text evidence="2">The sequence shown here is derived from an EMBL/GenBank/DDBJ whole genome shotgun (WGS) entry which is preliminary data.</text>
</comment>
<evidence type="ECO:0000256" key="1">
    <source>
        <dbReference type="ARBA" id="ARBA00023002"/>
    </source>
</evidence>
<dbReference type="GO" id="GO:0004497">
    <property type="term" value="F:monooxygenase activity"/>
    <property type="evidence" value="ECO:0007669"/>
    <property type="project" value="TreeGrafter"/>
</dbReference>
<dbReference type="PANTHER" id="PTHR43539">
    <property type="entry name" value="FLAVIN-BINDING MONOOXYGENASE-LIKE PROTEIN (AFU_ORTHOLOGUE AFUA_4G09220)"/>
    <property type="match status" value="1"/>
</dbReference>
<gene>
    <name evidence="2" type="ORF">HNR30_005651</name>
</gene>
<proteinExistence type="predicted"/>